<evidence type="ECO:0000256" key="2">
    <source>
        <dbReference type="ARBA" id="ARBA00022768"/>
    </source>
</evidence>
<evidence type="ECO:0000256" key="3">
    <source>
        <dbReference type="ARBA" id="ARBA00022917"/>
    </source>
</evidence>
<dbReference type="STRING" id="105984.A0A427XZM7"/>
<dbReference type="Gene3D" id="3.30.479.20">
    <property type="entry name" value="Elongation factor Ts, dimerisation domain"/>
    <property type="match status" value="2"/>
</dbReference>
<feature type="domain" description="Translation elongation factor EFTs/EF1B dimerisation" evidence="7">
    <location>
        <begin position="111"/>
        <end position="273"/>
    </location>
</feature>
<proteinExistence type="inferred from homology"/>
<keyword evidence="3 6" id="KW-0648">Protein biosynthesis</keyword>
<dbReference type="PANTHER" id="PTHR11741:SF0">
    <property type="entry name" value="ELONGATION FACTOR TS, MITOCHONDRIAL"/>
    <property type="match status" value="1"/>
</dbReference>
<name>A0A427XZM7_9TREE</name>
<dbReference type="RefSeq" id="XP_028477633.1">
    <property type="nucleotide sequence ID" value="XM_028621181.1"/>
</dbReference>
<dbReference type="Pfam" id="PF00889">
    <property type="entry name" value="EF_TS"/>
    <property type="match status" value="1"/>
</dbReference>
<keyword evidence="2 6" id="KW-0251">Elongation factor</keyword>
<comment type="function">
    <text evidence="6">Associates with the EF-Tu.GDP complex and induces the exchange of GDP to GTP. It remains bound to the aminoacyl-tRNA.EF-Tu.GTP complex up to the GTP hydrolysis stage on the ribosome.</text>
</comment>
<dbReference type="HAMAP" id="MF_00050">
    <property type="entry name" value="EF_Ts"/>
    <property type="match status" value="1"/>
</dbReference>
<comment type="similarity">
    <text evidence="1 6">Belongs to the EF-Ts family.</text>
</comment>
<dbReference type="SUPFAM" id="SSF46934">
    <property type="entry name" value="UBA-like"/>
    <property type="match status" value="1"/>
</dbReference>
<evidence type="ECO:0000259" key="7">
    <source>
        <dbReference type="Pfam" id="PF00889"/>
    </source>
</evidence>
<evidence type="ECO:0000313" key="9">
    <source>
        <dbReference type="Proteomes" id="UP000279236"/>
    </source>
</evidence>
<dbReference type="InterPro" id="IPR001816">
    <property type="entry name" value="Transl_elong_EFTs/EF1B"/>
</dbReference>
<evidence type="ECO:0000256" key="4">
    <source>
        <dbReference type="ARBA" id="ARBA00022946"/>
    </source>
</evidence>
<protein>
    <recommendedName>
        <fullName evidence="6">Elongation factor Ts, mitochondrial</fullName>
        <shortName evidence="6">EF-Ts</shortName>
        <shortName evidence="6">EF-TsMt</shortName>
    </recommendedName>
</protein>
<sequence>MLGFPSALRHGSAAIRSGSGMARYLSTSAPAFNAPVKVPVALIAKLRKTHPVPMAQAREALEKSNLDVDAAVAYLSSATSASAQKKAAKVADRVTSEGTVAVSLLGGRRVAMVQLACETDFVARNDVFLKAARGIAETAAFLDVPTDDPASPVPQPAQDAIQVFPNDALLSAPLISVPADGTTAAAPSDEAQTVQQVLLASLQQTSENLKLVRAASFAAPFPSTPTTRMVPGAYTHGGDDTTGKVGGIVVLSVEGAGDKPIAAMIAAPEGAQLDTDLQALARNLARQVVGFPTKALVAGEGVEDEEALLSQTAMLLGSDQKVADVVAKWGEERGVKVSIVDMRRWAVGDAIEA</sequence>
<dbReference type="GO" id="GO:0005739">
    <property type="term" value="C:mitochondrion"/>
    <property type="evidence" value="ECO:0007669"/>
    <property type="project" value="UniProtKB-SubCell"/>
</dbReference>
<dbReference type="GO" id="GO:0070125">
    <property type="term" value="P:mitochondrial translational elongation"/>
    <property type="evidence" value="ECO:0007669"/>
    <property type="project" value="TreeGrafter"/>
</dbReference>
<dbReference type="GO" id="GO:0003746">
    <property type="term" value="F:translation elongation factor activity"/>
    <property type="evidence" value="ECO:0007669"/>
    <property type="project" value="UniProtKB-UniRule"/>
</dbReference>
<keyword evidence="4" id="KW-0809">Transit peptide</keyword>
<dbReference type="InterPro" id="IPR009060">
    <property type="entry name" value="UBA-like_sf"/>
</dbReference>
<dbReference type="GeneID" id="39590237"/>
<accession>A0A427XZM7</accession>
<organism evidence="8 9">
    <name type="scientific">Apiotrichum porosum</name>
    <dbReference type="NCBI Taxonomy" id="105984"/>
    <lineage>
        <taxon>Eukaryota</taxon>
        <taxon>Fungi</taxon>
        <taxon>Dikarya</taxon>
        <taxon>Basidiomycota</taxon>
        <taxon>Agaricomycotina</taxon>
        <taxon>Tremellomycetes</taxon>
        <taxon>Trichosporonales</taxon>
        <taxon>Trichosporonaceae</taxon>
        <taxon>Apiotrichum</taxon>
    </lineage>
</organism>
<keyword evidence="5 6" id="KW-0496">Mitochondrion</keyword>
<evidence type="ECO:0000256" key="5">
    <source>
        <dbReference type="ARBA" id="ARBA00023128"/>
    </source>
</evidence>
<gene>
    <name evidence="6 8" type="primary">TSF1</name>
    <name evidence="8" type="ORF">EHS24_005694</name>
</gene>
<reference evidence="8 9" key="1">
    <citation type="submission" date="2018-11" db="EMBL/GenBank/DDBJ databases">
        <title>Genome sequence of Apiotrichum porosum DSM 27194.</title>
        <authorList>
            <person name="Aliyu H."/>
            <person name="Gorte O."/>
            <person name="Ochsenreither K."/>
        </authorList>
    </citation>
    <scope>NUCLEOTIDE SEQUENCE [LARGE SCALE GENOMIC DNA]</scope>
    <source>
        <strain evidence="8 9">DSM 27194</strain>
    </source>
</reference>
<dbReference type="EMBL" id="RSCE01000003">
    <property type="protein sequence ID" value="RSH84185.1"/>
    <property type="molecule type" value="Genomic_DNA"/>
</dbReference>
<comment type="caution">
    <text evidence="8">The sequence shown here is derived from an EMBL/GenBank/DDBJ whole genome shotgun (WGS) entry which is preliminary data.</text>
</comment>
<evidence type="ECO:0000256" key="1">
    <source>
        <dbReference type="ARBA" id="ARBA00005532"/>
    </source>
</evidence>
<dbReference type="Gene3D" id="1.10.8.10">
    <property type="entry name" value="DNA helicase RuvA subunit, C-terminal domain"/>
    <property type="match status" value="1"/>
</dbReference>
<comment type="subcellular location">
    <subcellularLocation>
        <location evidence="6">Mitochondrion</location>
    </subcellularLocation>
</comment>
<evidence type="ECO:0000256" key="6">
    <source>
        <dbReference type="HAMAP-Rule" id="MF_03135"/>
    </source>
</evidence>
<dbReference type="SUPFAM" id="SSF54713">
    <property type="entry name" value="Elongation factor Ts (EF-Ts), dimerisation domain"/>
    <property type="match status" value="2"/>
</dbReference>
<dbReference type="Proteomes" id="UP000279236">
    <property type="component" value="Unassembled WGS sequence"/>
</dbReference>
<dbReference type="AlphaFoldDB" id="A0A427XZM7"/>
<dbReference type="InterPro" id="IPR014039">
    <property type="entry name" value="Transl_elong_EFTs/EF1B_dimer"/>
</dbReference>
<evidence type="ECO:0000313" key="8">
    <source>
        <dbReference type="EMBL" id="RSH84185.1"/>
    </source>
</evidence>
<dbReference type="InterPro" id="IPR036402">
    <property type="entry name" value="EF-Ts_dimer_sf"/>
</dbReference>
<dbReference type="PANTHER" id="PTHR11741">
    <property type="entry name" value="ELONGATION FACTOR TS"/>
    <property type="match status" value="1"/>
</dbReference>
<keyword evidence="9" id="KW-1185">Reference proteome</keyword>
<dbReference type="OrthoDB" id="277235at2759"/>